<dbReference type="InterPro" id="IPR045054">
    <property type="entry name" value="P4HA-like"/>
</dbReference>
<reference evidence="10 11" key="1">
    <citation type="submission" date="2023-04" db="EMBL/GenBank/DDBJ databases">
        <title>Luteimonas sp. M1R5S18.</title>
        <authorList>
            <person name="Sun J.-Q."/>
        </authorList>
    </citation>
    <scope>NUCLEOTIDE SEQUENCE [LARGE SCALE GENOMIC DNA]</scope>
    <source>
        <strain evidence="10 11">M1R5S18</strain>
    </source>
</reference>
<comment type="caution">
    <text evidence="10">The sequence shown here is derived from an EMBL/GenBank/DDBJ whole genome shotgun (WGS) entry which is preliminary data.</text>
</comment>
<keyword evidence="6" id="KW-0560">Oxidoreductase</keyword>
<dbReference type="RefSeq" id="WP_280599350.1">
    <property type="nucleotide sequence ID" value="NZ_JARXRN010000016.1"/>
</dbReference>
<dbReference type="Gene3D" id="2.60.120.620">
    <property type="entry name" value="q2cbj1_9rhob like domain"/>
    <property type="match status" value="1"/>
</dbReference>
<evidence type="ECO:0000256" key="8">
    <source>
        <dbReference type="ARBA" id="ARBA00023180"/>
    </source>
</evidence>
<evidence type="ECO:0000256" key="3">
    <source>
        <dbReference type="ARBA" id="ARBA00022824"/>
    </source>
</evidence>
<accession>A0ABT6JF27</accession>
<sequence length="392" mass="41451">MAASRLEDAAPLYARAADAGHVQARVQQARLWLFGMLGPADPAAAIEELRLAESAGDAGAGCLLASIALGGIALTRDGSIDARLRAAVEARHAPALLAAAIHFGRKSDPGDQALCLRMLGDAANAGHATAAALLAERLANGEGTAADPVAAAALRGQLAAHGIPPLPACSALPPFEAPAPPRQLAFAAETRPMPRSMLSTRPAIAVIEGLLSRDECRLLMASAQPYLRASRTVDPATGRPAAMPLRTSSDASFDPVAEDFALRCVQWRIARAAGAELVDAERLIVLRYEPGQEYRPHRDYLPSATIARDRSQAGNRARTICVYLNDVEDGGETVFPVAGVEIAPRAGTAVVFDNLLADGTPDPESLHAGNPVRRGVKWLATLWLRQRRYRDF</sequence>
<dbReference type="InterPro" id="IPR005123">
    <property type="entry name" value="Oxoglu/Fe-dep_dioxygenase_dom"/>
</dbReference>
<dbReference type="PANTHER" id="PTHR10869:SF246">
    <property type="entry name" value="TRANSMEMBRANE PROLYL 4-HYDROXYLASE"/>
    <property type="match status" value="1"/>
</dbReference>
<dbReference type="InterPro" id="IPR006620">
    <property type="entry name" value="Pro_4_hyd_alph"/>
</dbReference>
<keyword evidence="4" id="KW-0847">Vitamin C</keyword>
<dbReference type="Gene3D" id="1.25.40.10">
    <property type="entry name" value="Tetratricopeptide repeat domain"/>
    <property type="match status" value="1"/>
</dbReference>
<keyword evidence="3" id="KW-0256">Endoplasmic reticulum</keyword>
<dbReference type="EMBL" id="JARXRN010000016">
    <property type="protein sequence ID" value="MDH5829277.1"/>
    <property type="molecule type" value="Genomic_DNA"/>
</dbReference>
<dbReference type="Pfam" id="PF13640">
    <property type="entry name" value="2OG-FeII_Oxy_3"/>
    <property type="match status" value="1"/>
</dbReference>
<dbReference type="PROSITE" id="PS51471">
    <property type="entry name" value="FE2OG_OXY"/>
    <property type="match status" value="1"/>
</dbReference>
<keyword evidence="5" id="KW-0223">Dioxygenase</keyword>
<evidence type="ECO:0000256" key="1">
    <source>
        <dbReference type="ARBA" id="ARBA00001961"/>
    </source>
</evidence>
<evidence type="ECO:0000256" key="7">
    <source>
        <dbReference type="ARBA" id="ARBA00023004"/>
    </source>
</evidence>
<dbReference type="Proteomes" id="UP001156831">
    <property type="component" value="Unassembled WGS sequence"/>
</dbReference>
<gene>
    <name evidence="10" type="ORF">QFW80_01915</name>
</gene>
<evidence type="ECO:0000259" key="9">
    <source>
        <dbReference type="PROSITE" id="PS51471"/>
    </source>
</evidence>
<evidence type="ECO:0000256" key="2">
    <source>
        <dbReference type="ARBA" id="ARBA00022723"/>
    </source>
</evidence>
<evidence type="ECO:0000256" key="6">
    <source>
        <dbReference type="ARBA" id="ARBA00023002"/>
    </source>
</evidence>
<keyword evidence="7" id="KW-0408">Iron</keyword>
<evidence type="ECO:0000313" key="10">
    <source>
        <dbReference type="EMBL" id="MDH5829277.1"/>
    </source>
</evidence>
<name>A0ABT6JF27_9GAMM</name>
<feature type="domain" description="Fe2OG dioxygenase" evidence="9">
    <location>
        <begin position="279"/>
        <end position="386"/>
    </location>
</feature>
<dbReference type="PANTHER" id="PTHR10869">
    <property type="entry name" value="PROLYL 4-HYDROXYLASE ALPHA SUBUNIT"/>
    <property type="match status" value="1"/>
</dbReference>
<keyword evidence="11" id="KW-1185">Reference proteome</keyword>
<evidence type="ECO:0000256" key="5">
    <source>
        <dbReference type="ARBA" id="ARBA00022964"/>
    </source>
</evidence>
<organism evidence="10 11">
    <name type="scientific">Luteimonas rhizosphaericola</name>
    <dbReference type="NCBI Taxonomy" id="3042024"/>
    <lineage>
        <taxon>Bacteria</taxon>
        <taxon>Pseudomonadati</taxon>
        <taxon>Pseudomonadota</taxon>
        <taxon>Gammaproteobacteria</taxon>
        <taxon>Lysobacterales</taxon>
        <taxon>Lysobacteraceae</taxon>
        <taxon>Luteimonas</taxon>
    </lineage>
</organism>
<evidence type="ECO:0000313" key="11">
    <source>
        <dbReference type="Proteomes" id="UP001156831"/>
    </source>
</evidence>
<dbReference type="InterPro" id="IPR011990">
    <property type="entry name" value="TPR-like_helical_dom_sf"/>
</dbReference>
<keyword evidence="2" id="KW-0479">Metal-binding</keyword>
<protein>
    <submittedName>
        <fullName evidence="10">2OG-Fe(II) oxygenase</fullName>
    </submittedName>
</protein>
<proteinExistence type="predicted"/>
<dbReference type="SUPFAM" id="SSF81901">
    <property type="entry name" value="HCP-like"/>
    <property type="match status" value="1"/>
</dbReference>
<dbReference type="SMART" id="SM00702">
    <property type="entry name" value="P4Hc"/>
    <property type="match status" value="1"/>
</dbReference>
<keyword evidence="8" id="KW-0325">Glycoprotein</keyword>
<dbReference type="InterPro" id="IPR044862">
    <property type="entry name" value="Pro_4_hyd_alph_FE2OG_OXY"/>
</dbReference>
<evidence type="ECO:0000256" key="4">
    <source>
        <dbReference type="ARBA" id="ARBA00022896"/>
    </source>
</evidence>
<comment type="cofactor">
    <cofactor evidence="1">
        <name>L-ascorbate</name>
        <dbReference type="ChEBI" id="CHEBI:38290"/>
    </cofactor>
</comment>